<gene>
    <name evidence="1" type="ORF">AN481_10380</name>
</gene>
<sequence length="95" mass="10539">MSYCINPHCPKPIDLANANNPICRNCGSQLLLQNRYRVLKQLGQGGFGNTFEIDDGGKTKVLKVLTENNSKAIAQIQLPMFAKLMLPYVRAVFSV</sequence>
<protein>
    <recommendedName>
        <fullName evidence="3">Protein kinase domain-containing protein</fullName>
    </recommendedName>
</protein>
<evidence type="ECO:0000313" key="2">
    <source>
        <dbReference type="Proteomes" id="UP000092382"/>
    </source>
</evidence>
<organism evidence="1 2">
    <name type="scientific">Aphanizomenon flos-aquae LD13</name>
    <dbReference type="NCBI Taxonomy" id="1710894"/>
    <lineage>
        <taxon>Bacteria</taxon>
        <taxon>Bacillati</taxon>
        <taxon>Cyanobacteriota</taxon>
        <taxon>Cyanophyceae</taxon>
        <taxon>Nostocales</taxon>
        <taxon>Aphanizomenonaceae</taxon>
        <taxon>Aphanizomenon</taxon>
    </lineage>
</organism>
<dbReference type="InterPro" id="IPR011009">
    <property type="entry name" value="Kinase-like_dom_sf"/>
</dbReference>
<name>A0A1B7VWR6_APHFL</name>
<dbReference type="EMBL" id="LJOY01000030">
    <property type="protein sequence ID" value="OBQ25388.1"/>
    <property type="molecule type" value="Genomic_DNA"/>
</dbReference>
<reference evidence="1 2" key="1">
    <citation type="submission" date="2015-09" db="EMBL/GenBank/DDBJ databases">
        <title>Whole genome shotgun sequence assembly of Aphanizomenon flos-aquae UKL13.</title>
        <authorList>
            <person name="Driscoll C."/>
        </authorList>
    </citation>
    <scope>NUCLEOTIDE SEQUENCE [LARGE SCALE GENOMIC DNA]</scope>
    <source>
        <strain evidence="1">MDT13</strain>
    </source>
</reference>
<dbReference type="Gene3D" id="3.30.200.20">
    <property type="entry name" value="Phosphorylase Kinase, domain 1"/>
    <property type="match status" value="1"/>
</dbReference>
<dbReference type="SUPFAM" id="SSF56112">
    <property type="entry name" value="Protein kinase-like (PK-like)"/>
    <property type="match status" value="1"/>
</dbReference>
<dbReference type="NCBIfam" id="NF045510">
    <property type="entry name" value="4Cys_prefix_kin"/>
    <property type="match status" value="1"/>
</dbReference>
<evidence type="ECO:0008006" key="3">
    <source>
        <dbReference type="Google" id="ProtNLM"/>
    </source>
</evidence>
<accession>A0A1B7VWR6</accession>
<dbReference type="STRING" id="1803587.GCA_001593825_01204"/>
<dbReference type="AlphaFoldDB" id="A0A1B7VWR6"/>
<evidence type="ECO:0000313" key="1">
    <source>
        <dbReference type="EMBL" id="OBQ25388.1"/>
    </source>
</evidence>
<comment type="caution">
    <text evidence="1">The sequence shown here is derived from an EMBL/GenBank/DDBJ whole genome shotgun (WGS) entry which is preliminary data.</text>
</comment>
<proteinExistence type="predicted"/>
<dbReference type="Proteomes" id="UP000092382">
    <property type="component" value="Unassembled WGS sequence"/>
</dbReference>
<dbReference type="PATRIC" id="fig|1710894.3.peg.4147"/>